<evidence type="ECO:0000313" key="3">
    <source>
        <dbReference type="WBParaSite" id="GPUH_0000611401-mRNA-1"/>
    </source>
</evidence>
<proteinExistence type="predicted"/>
<dbReference type="OrthoDB" id="5794520at2759"/>
<keyword evidence="2" id="KW-1185">Reference proteome</keyword>
<reference evidence="1 2" key="2">
    <citation type="submission" date="2018-11" db="EMBL/GenBank/DDBJ databases">
        <authorList>
            <consortium name="Pathogen Informatics"/>
        </authorList>
    </citation>
    <scope>NUCLEOTIDE SEQUENCE [LARGE SCALE GENOMIC DNA]</scope>
</reference>
<gene>
    <name evidence="1" type="ORF">GPUH_LOCUS6106</name>
</gene>
<dbReference type="Proteomes" id="UP000271098">
    <property type="component" value="Unassembled WGS sequence"/>
</dbReference>
<dbReference type="WBParaSite" id="GPUH_0000611401-mRNA-1">
    <property type="protein sequence ID" value="GPUH_0000611401-mRNA-1"/>
    <property type="gene ID" value="GPUH_0000611401"/>
</dbReference>
<name>A0A183DBL5_9BILA</name>
<sequence length="141" mass="16935">MIPTVDPSYVYDLLWKKVVVTMESAVEHLFKHTYPKIKDRVRFEYAEQRRKAYLGEDGNEFNINEFLTVYPDPEAFFEHERKTNQSYEMHAIAFLARKFDRYHLDCITQLFKHCKGLLLPTYRQLAKHTDEITRGTISFFF</sequence>
<evidence type="ECO:0000313" key="2">
    <source>
        <dbReference type="Proteomes" id="UP000271098"/>
    </source>
</evidence>
<accession>A0A183DBL5</accession>
<reference evidence="3" key="1">
    <citation type="submission" date="2016-06" db="UniProtKB">
        <authorList>
            <consortium name="WormBaseParasite"/>
        </authorList>
    </citation>
    <scope>IDENTIFICATION</scope>
</reference>
<dbReference type="EMBL" id="UYRT01013824">
    <property type="protein sequence ID" value="VDK53419.1"/>
    <property type="molecule type" value="Genomic_DNA"/>
</dbReference>
<protein>
    <submittedName>
        <fullName evidence="3">Cullin domain-containing protein</fullName>
    </submittedName>
</protein>
<organism evidence="3">
    <name type="scientific">Gongylonema pulchrum</name>
    <dbReference type="NCBI Taxonomy" id="637853"/>
    <lineage>
        <taxon>Eukaryota</taxon>
        <taxon>Metazoa</taxon>
        <taxon>Ecdysozoa</taxon>
        <taxon>Nematoda</taxon>
        <taxon>Chromadorea</taxon>
        <taxon>Rhabditida</taxon>
        <taxon>Spirurina</taxon>
        <taxon>Spiruromorpha</taxon>
        <taxon>Spiruroidea</taxon>
        <taxon>Gongylonematidae</taxon>
        <taxon>Gongylonema</taxon>
    </lineage>
</organism>
<dbReference type="AlphaFoldDB" id="A0A183DBL5"/>
<evidence type="ECO:0000313" key="1">
    <source>
        <dbReference type="EMBL" id="VDK53419.1"/>
    </source>
</evidence>